<dbReference type="SUPFAM" id="SSF56300">
    <property type="entry name" value="Metallo-dependent phosphatases"/>
    <property type="match status" value="1"/>
</dbReference>
<name>A0A2K4FE55_9STAP</name>
<dbReference type="PANTHER" id="PTHR11575:SF6">
    <property type="entry name" value="2',3'-CYCLIC-NUCLEOTIDE 2'-PHOSPHODIESTERASE_3'-NUCLEOTIDASE"/>
    <property type="match status" value="1"/>
</dbReference>
<organism evidence="3 4">
    <name type="scientific">Staphylococcus argensis</name>
    <dbReference type="NCBI Taxonomy" id="1607738"/>
    <lineage>
        <taxon>Bacteria</taxon>
        <taxon>Bacillati</taxon>
        <taxon>Bacillota</taxon>
        <taxon>Bacilli</taxon>
        <taxon>Bacillales</taxon>
        <taxon>Staphylococcaceae</taxon>
        <taxon>Staphylococcus</taxon>
    </lineage>
</organism>
<accession>A0A2K4FE55</accession>
<dbReference type="AlphaFoldDB" id="A0A2K4FE55"/>
<sequence length="503" mass="57868">MKKSKNISIDVIATSDMHSYFLNGPDGSNIYRVGTYVNRVRENNPNVILLDSGGSLAGSLAAYYYAIVAPYKRHPMIKLMNAMHYDASGISPNEFKFGLPFFSRSIALSRFPWLSANIEYQRTKEPYFSTPYTIKTISGVKIAIVGLTSDGLMKREHFEMESDVSMAKTMLTAKRWIRYIHESESPDFLIVIYHGGLNQLSQKPREHDQEVNEAEKIIQNLGVIDLLITGHQHQTYIGRDNETLYVQAGQNAEQLVHVNVNFKKHTTSYEVDFVNSEIVDLNQYPEDFTLLTTTYYDRKAVEHWMDEIISEQVGDLTVDGLEDVVTRPHPFIQLLHDSIQREHAFDISCVHLPCNGERGLSGQVTNQDIFEAYPHPDVPIDITVKGADIKQILEYSYGHLEFNDGELSLTIIDETLCTFWQGVEYDVDMTQPPNHRVTLHNIDLDHMYRVVMTDYCYRNYQQILDTAIIHHTDKNTMGERIAQQLQEDEYELKHKQTFKVKLK</sequence>
<evidence type="ECO:0000313" key="3">
    <source>
        <dbReference type="EMBL" id="POA09640.1"/>
    </source>
</evidence>
<keyword evidence="1" id="KW-0378">Hydrolase</keyword>
<dbReference type="GO" id="GO:0009166">
    <property type="term" value="P:nucleotide catabolic process"/>
    <property type="evidence" value="ECO:0007669"/>
    <property type="project" value="InterPro"/>
</dbReference>
<dbReference type="Gene3D" id="3.60.21.10">
    <property type="match status" value="1"/>
</dbReference>
<feature type="domain" description="5'-Nucleotidase C-terminal" evidence="2">
    <location>
        <begin position="324"/>
        <end position="456"/>
    </location>
</feature>
<reference evidence="3 4" key="1">
    <citation type="submission" date="2017-08" db="EMBL/GenBank/DDBJ databases">
        <title>Draft genome sequences of 64 type strains of genus Staph aureus.</title>
        <authorList>
            <person name="Cole K."/>
            <person name="Golubchik T."/>
            <person name="Russell J."/>
            <person name="Foster D."/>
            <person name="Llewelyn M."/>
            <person name="Wilson D."/>
            <person name="Crook D."/>
            <person name="Paul J."/>
        </authorList>
    </citation>
    <scope>NUCLEOTIDE SEQUENCE [LARGE SCALE GENOMIC DNA]</scope>
    <source>
        <strain evidence="3 4">DSM 29875</strain>
    </source>
</reference>
<dbReference type="GO" id="GO:0030288">
    <property type="term" value="C:outer membrane-bounded periplasmic space"/>
    <property type="evidence" value="ECO:0007669"/>
    <property type="project" value="TreeGrafter"/>
</dbReference>
<comment type="similarity">
    <text evidence="1">Belongs to the 5'-nucleotidase family.</text>
</comment>
<dbReference type="GeneID" id="98297211"/>
<dbReference type="PANTHER" id="PTHR11575">
    <property type="entry name" value="5'-NUCLEOTIDASE-RELATED"/>
    <property type="match status" value="1"/>
</dbReference>
<evidence type="ECO:0000256" key="1">
    <source>
        <dbReference type="RuleBase" id="RU362119"/>
    </source>
</evidence>
<keyword evidence="1" id="KW-0547">Nucleotide-binding</keyword>
<dbReference type="GO" id="GO:0000166">
    <property type="term" value="F:nucleotide binding"/>
    <property type="evidence" value="ECO:0007669"/>
    <property type="project" value="UniProtKB-KW"/>
</dbReference>
<dbReference type="InterPro" id="IPR006179">
    <property type="entry name" value="5_nucleotidase/apyrase"/>
</dbReference>
<comment type="caution">
    <text evidence="3">The sequence shown here is derived from an EMBL/GenBank/DDBJ whole genome shotgun (WGS) entry which is preliminary data.</text>
</comment>
<dbReference type="EMBL" id="PPPX01000001">
    <property type="protein sequence ID" value="POA09640.1"/>
    <property type="molecule type" value="Genomic_DNA"/>
</dbReference>
<dbReference type="GO" id="GO:0016787">
    <property type="term" value="F:hydrolase activity"/>
    <property type="evidence" value="ECO:0007669"/>
    <property type="project" value="UniProtKB-KW"/>
</dbReference>
<gene>
    <name evidence="3" type="ORF">CD039_02520</name>
</gene>
<evidence type="ECO:0000313" key="4">
    <source>
        <dbReference type="Proteomes" id="UP000242712"/>
    </source>
</evidence>
<dbReference type="InterPro" id="IPR008334">
    <property type="entry name" value="5'-Nucleotdase_C"/>
</dbReference>
<protein>
    <submittedName>
        <fullName evidence="3">Bifunctional metallophosphatase/5'-nucleotidase</fullName>
    </submittedName>
</protein>
<dbReference type="PRINTS" id="PR01607">
    <property type="entry name" value="APYRASEFAMLY"/>
</dbReference>
<dbReference type="RefSeq" id="WP_103370992.1">
    <property type="nucleotide sequence ID" value="NZ_CBCRVO010000001.1"/>
</dbReference>
<keyword evidence="4" id="KW-1185">Reference proteome</keyword>
<proteinExistence type="inferred from homology"/>
<dbReference type="InterPro" id="IPR029052">
    <property type="entry name" value="Metallo-depent_PP-like"/>
</dbReference>
<dbReference type="Gene3D" id="3.90.780.10">
    <property type="entry name" value="5'-Nucleotidase, C-terminal domain"/>
    <property type="match status" value="1"/>
</dbReference>
<evidence type="ECO:0000259" key="2">
    <source>
        <dbReference type="Pfam" id="PF02872"/>
    </source>
</evidence>
<dbReference type="Proteomes" id="UP000242712">
    <property type="component" value="Unassembled WGS sequence"/>
</dbReference>
<dbReference type="OrthoDB" id="9775118at2"/>
<dbReference type="SUPFAM" id="SSF55816">
    <property type="entry name" value="5'-nucleotidase (syn. UDP-sugar hydrolase), C-terminal domain"/>
    <property type="match status" value="1"/>
</dbReference>
<dbReference type="Pfam" id="PF02872">
    <property type="entry name" value="5_nucleotid_C"/>
    <property type="match status" value="1"/>
</dbReference>
<dbReference type="InterPro" id="IPR036907">
    <property type="entry name" value="5'-Nucleotdase_C_sf"/>
</dbReference>